<gene>
    <name evidence="1" type="ORF">Tci_689953</name>
</gene>
<evidence type="ECO:0000313" key="1">
    <source>
        <dbReference type="EMBL" id="GFB17982.1"/>
    </source>
</evidence>
<protein>
    <submittedName>
        <fullName evidence="1">Uncharacterized protein</fullName>
    </submittedName>
</protein>
<name>A0A699L3J1_TANCI</name>
<sequence>DNAQGDCRLEWGVVVGSSESGGKIRKRCTSFWAGKVVHRAQCIVCKKRGSDGIVCESGRKCGGEGLQGMAGNLEVGE</sequence>
<proteinExistence type="predicted"/>
<dbReference type="AlphaFoldDB" id="A0A699L3J1"/>
<dbReference type="EMBL" id="BKCJ010569362">
    <property type="protein sequence ID" value="GFB17982.1"/>
    <property type="molecule type" value="Genomic_DNA"/>
</dbReference>
<reference evidence="1" key="1">
    <citation type="journal article" date="2019" name="Sci. Rep.">
        <title>Draft genome of Tanacetum cinerariifolium, the natural source of mosquito coil.</title>
        <authorList>
            <person name="Yamashiro T."/>
            <person name="Shiraishi A."/>
            <person name="Satake H."/>
            <person name="Nakayama K."/>
        </authorList>
    </citation>
    <scope>NUCLEOTIDE SEQUENCE</scope>
</reference>
<organism evidence="1">
    <name type="scientific">Tanacetum cinerariifolium</name>
    <name type="common">Dalmatian daisy</name>
    <name type="synonym">Chrysanthemum cinerariifolium</name>
    <dbReference type="NCBI Taxonomy" id="118510"/>
    <lineage>
        <taxon>Eukaryota</taxon>
        <taxon>Viridiplantae</taxon>
        <taxon>Streptophyta</taxon>
        <taxon>Embryophyta</taxon>
        <taxon>Tracheophyta</taxon>
        <taxon>Spermatophyta</taxon>
        <taxon>Magnoliopsida</taxon>
        <taxon>eudicotyledons</taxon>
        <taxon>Gunneridae</taxon>
        <taxon>Pentapetalae</taxon>
        <taxon>asterids</taxon>
        <taxon>campanulids</taxon>
        <taxon>Asterales</taxon>
        <taxon>Asteraceae</taxon>
        <taxon>Asteroideae</taxon>
        <taxon>Anthemideae</taxon>
        <taxon>Anthemidinae</taxon>
        <taxon>Tanacetum</taxon>
    </lineage>
</organism>
<comment type="caution">
    <text evidence="1">The sequence shown here is derived from an EMBL/GenBank/DDBJ whole genome shotgun (WGS) entry which is preliminary data.</text>
</comment>
<accession>A0A699L3J1</accession>
<feature type="non-terminal residue" evidence="1">
    <location>
        <position position="1"/>
    </location>
</feature>